<protein>
    <submittedName>
        <fullName evidence="1">Uncharacterized protein</fullName>
    </submittedName>
</protein>
<evidence type="ECO:0000313" key="2">
    <source>
        <dbReference type="Proteomes" id="UP000190852"/>
    </source>
</evidence>
<proteinExistence type="predicted"/>
<reference evidence="2" key="1">
    <citation type="submission" date="2017-02" db="EMBL/GenBank/DDBJ databases">
        <authorList>
            <person name="Varghese N."/>
            <person name="Submissions S."/>
        </authorList>
    </citation>
    <scope>NUCLEOTIDE SEQUENCE [LARGE SCALE GENOMIC DNA]</scope>
    <source>
        <strain evidence="2">DSM 24967</strain>
    </source>
</reference>
<gene>
    <name evidence="1" type="ORF">SAMN05660349_00277</name>
</gene>
<dbReference type="AlphaFoldDB" id="A0A1T4ZZJ5"/>
<name>A0A1T4ZZJ5_9BACT</name>
<keyword evidence="2" id="KW-1185">Reference proteome</keyword>
<evidence type="ECO:0000313" key="1">
    <source>
        <dbReference type="EMBL" id="SKB27803.1"/>
    </source>
</evidence>
<organism evidence="1 2">
    <name type="scientific">Parabacteroides chartae</name>
    <dbReference type="NCBI Taxonomy" id="1037355"/>
    <lineage>
        <taxon>Bacteria</taxon>
        <taxon>Pseudomonadati</taxon>
        <taxon>Bacteroidota</taxon>
        <taxon>Bacteroidia</taxon>
        <taxon>Bacteroidales</taxon>
        <taxon>Tannerellaceae</taxon>
        <taxon>Parabacteroides</taxon>
    </lineage>
</organism>
<dbReference type="Proteomes" id="UP000190852">
    <property type="component" value="Unassembled WGS sequence"/>
</dbReference>
<dbReference type="EMBL" id="FUYQ01000001">
    <property type="protein sequence ID" value="SKB27803.1"/>
    <property type="molecule type" value="Genomic_DNA"/>
</dbReference>
<sequence>MHGIMKTLSITIILLLGSLYVYPQNTLSKAIGKSTNMEQTSRQMVQKANFDGRDNDCDGMLDKENVPKIVFEVIELEPVVIEWVFDNQEQENLFRNDLKIVTARDHASGMATGKRQHKPITITKELSTHPMQTYGIIVENENGEKVIALIPENLWLNIEAESINTTNSMPNRISMNVTVPKQTQGATFGEKVNQGLQQKEMNTDSKELFPVSLTRQMVKVAPQTYKVEGTIQIEGKTYSISSVLKTKHDTVKNSINNVR</sequence>
<accession>A0A1T4ZZJ5</accession>